<reference evidence="1" key="1">
    <citation type="submission" date="2018-05" db="EMBL/GenBank/DDBJ databases">
        <authorList>
            <person name="Lanie J.A."/>
            <person name="Ng W.-L."/>
            <person name="Kazmierczak K.M."/>
            <person name="Andrzejewski T.M."/>
            <person name="Davidsen T.M."/>
            <person name="Wayne K.J."/>
            <person name="Tettelin H."/>
            <person name="Glass J.I."/>
            <person name="Rusch D."/>
            <person name="Podicherti R."/>
            <person name="Tsui H.-C.T."/>
            <person name="Winkler M.E."/>
        </authorList>
    </citation>
    <scope>NUCLEOTIDE SEQUENCE</scope>
</reference>
<evidence type="ECO:0008006" key="2">
    <source>
        <dbReference type="Google" id="ProtNLM"/>
    </source>
</evidence>
<name>A0A382ULM9_9ZZZZ</name>
<proteinExistence type="predicted"/>
<dbReference type="InterPro" id="IPR029063">
    <property type="entry name" value="SAM-dependent_MTases_sf"/>
</dbReference>
<feature type="non-terminal residue" evidence="1">
    <location>
        <position position="280"/>
    </location>
</feature>
<protein>
    <recommendedName>
        <fullName evidence="2">Methyltransferase type 11 domain-containing protein</fullName>
    </recommendedName>
</protein>
<accession>A0A382ULM9</accession>
<dbReference type="AlphaFoldDB" id="A0A382ULM9"/>
<dbReference type="SUPFAM" id="SSF53335">
    <property type="entry name" value="S-adenosyl-L-methionine-dependent methyltransferases"/>
    <property type="match status" value="1"/>
</dbReference>
<gene>
    <name evidence="1" type="ORF">METZ01_LOCUS387609</name>
</gene>
<sequence>MGIGPQAVELYKLLRDNGNLHGVNSVIELGSQEIPPTAGWHQNYARTFVSSITEKAPKSNPLTTQEFYEALGISDYACIDVNGENDALVYDLNTDIMQNYGIDKTYDLVTNFGTTEHIFNQYQCFKNMHDLLKVGGLAIHILPFEGYLNHGYFNYQPSFFIDLGIANSYELIGIYYSGEMSGFRNVVPIPYTKDLPLVLHELCLAGKFSYTPQNNTSSLEVVYRKTLAASFQSPFDARFSDVNKLHNNYVAISMSQRDKSYNKQMYKDVEKYMAGRSLSY</sequence>
<dbReference type="EMBL" id="UINC01144931">
    <property type="protein sequence ID" value="SVD34755.1"/>
    <property type="molecule type" value="Genomic_DNA"/>
</dbReference>
<organism evidence="1">
    <name type="scientific">marine metagenome</name>
    <dbReference type="NCBI Taxonomy" id="408172"/>
    <lineage>
        <taxon>unclassified sequences</taxon>
        <taxon>metagenomes</taxon>
        <taxon>ecological metagenomes</taxon>
    </lineage>
</organism>
<evidence type="ECO:0000313" key="1">
    <source>
        <dbReference type="EMBL" id="SVD34755.1"/>
    </source>
</evidence>
<dbReference type="Gene3D" id="3.40.50.150">
    <property type="entry name" value="Vaccinia Virus protein VP39"/>
    <property type="match status" value="1"/>
</dbReference>